<organism evidence="2">
    <name type="scientific">marine sediment metagenome</name>
    <dbReference type="NCBI Taxonomy" id="412755"/>
    <lineage>
        <taxon>unclassified sequences</taxon>
        <taxon>metagenomes</taxon>
        <taxon>ecological metagenomes</taxon>
    </lineage>
</organism>
<reference evidence="2" key="1">
    <citation type="journal article" date="2015" name="Nature">
        <title>Complex archaea that bridge the gap between prokaryotes and eukaryotes.</title>
        <authorList>
            <person name="Spang A."/>
            <person name="Saw J.H."/>
            <person name="Jorgensen S.L."/>
            <person name="Zaremba-Niedzwiedzka K."/>
            <person name="Martijn J."/>
            <person name="Lind A.E."/>
            <person name="van Eijk R."/>
            <person name="Schleper C."/>
            <person name="Guy L."/>
            <person name="Ettema T.J."/>
        </authorList>
    </citation>
    <scope>NUCLEOTIDE SEQUENCE</scope>
</reference>
<dbReference type="Pfam" id="PF01066">
    <property type="entry name" value="CDP-OH_P_transf"/>
    <property type="match status" value="1"/>
</dbReference>
<name>A0A0F9NP87_9ZZZZ</name>
<dbReference type="AlphaFoldDB" id="A0A0F9NP87"/>
<dbReference type="EMBL" id="LAZR01003305">
    <property type="protein sequence ID" value="KKN19739.1"/>
    <property type="molecule type" value="Genomic_DNA"/>
</dbReference>
<dbReference type="InterPro" id="IPR043130">
    <property type="entry name" value="CDP-OH_PTrfase_TM_dom"/>
</dbReference>
<comment type="caution">
    <text evidence="2">The sequence shown here is derived from an EMBL/GenBank/DDBJ whole genome shotgun (WGS) entry which is preliminary data.</text>
</comment>
<sequence>MINLNDERKSEIGGMLHLPLFLGIQHGFCFGSKIFIVIGFILLYIYYISDEVDGEVARYKKQTSLRGIYYDQVSHLIFLWCFFSSFGYNIFRSNSEFLYIILGFSASYFLLGIRSVRKTAVTAAFKSKIKKSINQTDEDNQIQSSRSFFKVIKKIIMNLTNAFSHTHIITTLFLIGNLIFIYFGNLQILEILMICYFVFLLIAFSLFIVIRAKSIENDVKKIHYSILNSK</sequence>
<proteinExistence type="predicted"/>
<keyword evidence="1" id="KW-0812">Transmembrane</keyword>
<dbReference type="InterPro" id="IPR000462">
    <property type="entry name" value="CDP-OH_P_trans"/>
</dbReference>
<keyword evidence="1" id="KW-1133">Transmembrane helix</keyword>
<dbReference type="GO" id="GO:0008654">
    <property type="term" value="P:phospholipid biosynthetic process"/>
    <property type="evidence" value="ECO:0007669"/>
    <property type="project" value="InterPro"/>
</dbReference>
<dbReference type="GO" id="GO:0016020">
    <property type="term" value="C:membrane"/>
    <property type="evidence" value="ECO:0007669"/>
    <property type="project" value="InterPro"/>
</dbReference>
<feature type="transmembrane region" description="Helical" evidence="1">
    <location>
        <begin position="68"/>
        <end position="91"/>
    </location>
</feature>
<protein>
    <recommendedName>
        <fullName evidence="3">CDP-alcohol phosphatidyltransferase family protein</fullName>
    </recommendedName>
</protein>
<dbReference type="Gene3D" id="1.20.120.1760">
    <property type="match status" value="1"/>
</dbReference>
<feature type="transmembrane region" description="Helical" evidence="1">
    <location>
        <begin position="97"/>
        <end position="116"/>
    </location>
</feature>
<gene>
    <name evidence="2" type="ORF">LCGC14_0942650</name>
</gene>
<keyword evidence="1" id="KW-0472">Membrane</keyword>
<evidence type="ECO:0000313" key="2">
    <source>
        <dbReference type="EMBL" id="KKN19739.1"/>
    </source>
</evidence>
<accession>A0A0F9NP87</accession>
<evidence type="ECO:0000256" key="1">
    <source>
        <dbReference type="SAM" id="Phobius"/>
    </source>
</evidence>
<evidence type="ECO:0008006" key="3">
    <source>
        <dbReference type="Google" id="ProtNLM"/>
    </source>
</evidence>
<feature type="transmembrane region" description="Helical" evidence="1">
    <location>
        <begin position="162"/>
        <end position="183"/>
    </location>
</feature>
<feature type="transmembrane region" description="Helical" evidence="1">
    <location>
        <begin position="189"/>
        <end position="210"/>
    </location>
</feature>
<dbReference type="GO" id="GO:0016780">
    <property type="term" value="F:phosphotransferase activity, for other substituted phosphate groups"/>
    <property type="evidence" value="ECO:0007669"/>
    <property type="project" value="InterPro"/>
</dbReference>
<feature type="transmembrane region" description="Helical" evidence="1">
    <location>
        <begin position="20"/>
        <end position="47"/>
    </location>
</feature>